<reference evidence="1" key="1">
    <citation type="submission" date="2014-09" db="EMBL/GenBank/DDBJ databases">
        <authorList>
            <person name="Magalhaes I.L.F."/>
            <person name="Oliveira U."/>
            <person name="Santos F.R."/>
            <person name="Vidigal T.H.D.A."/>
            <person name="Brescovit A.D."/>
            <person name="Santos A.J."/>
        </authorList>
    </citation>
    <scope>NUCLEOTIDE SEQUENCE</scope>
    <source>
        <tissue evidence="1">Shoot tissue taken approximately 20 cm above the soil surface</tissue>
    </source>
</reference>
<reference evidence="1" key="2">
    <citation type="journal article" date="2015" name="Data Brief">
        <title>Shoot transcriptome of the giant reed, Arundo donax.</title>
        <authorList>
            <person name="Barrero R.A."/>
            <person name="Guerrero F.D."/>
            <person name="Moolhuijzen P."/>
            <person name="Goolsby J.A."/>
            <person name="Tidwell J."/>
            <person name="Bellgard S.E."/>
            <person name="Bellgard M.I."/>
        </authorList>
    </citation>
    <scope>NUCLEOTIDE SEQUENCE</scope>
    <source>
        <tissue evidence="1">Shoot tissue taken approximately 20 cm above the soil surface</tissue>
    </source>
</reference>
<protein>
    <submittedName>
        <fullName evidence="1">Uncharacterized protein</fullName>
    </submittedName>
</protein>
<sequence length="68" mass="7507">MQMIPLTTLRFFSSSLGPNAQAIKGEEEDDDSVEACSNKSCSRPYPTGPDFRSHHSWPLIHAVTPQSC</sequence>
<dbReference type="EMBL" id="GBRH01225367">
    <property type="protein sequence ID" value="JAD72528.1"/>
    <property type="molecule type" value="Transcribed_RNA"/>
</dbReference>
<organism evidence="1">
    <name type="scientific">Arundo donax</name>
    <name type="common">Giant reed</name>
    <name type="synonym">Donax arundinaceus</name>
    <dbReference type="NCBI Taxonomy" id="35708"/>
    <lineage>
        <taxon>Eukaryota</taxon>
        <taxon>Viridiplantae</taxon>
        <taxon>Streptophyta</taxon>
        <taxon>Embryophyta</taxon>
        <taxon>Tracheophyta</taxon>
        <taxon>Spermatophyta</taxon>
        <taxon>Magnoliopsida</taxon>
        <taxon>Liliopsida</taxon>
        <taxon>Poales</taxon>
        <taxon>Poaceae</taxon>
        <taxon>PACMAD clade</taxon>
        <taxon>Arundinoideae</taxon>
        <taxon>Arundineae</taxon>
        <taxon>Arundo</taxon>
    </lineage>
</organism>
<dbReference type="AlphaFoldDB" id="A0A0A9CDJ8"/>
<proteinExistence type="predicted"/>
<accession>A0A0A9CDJ8</accession>
<evidence type="ECO:0000313" key="1">
    <source>
        <dbReference type="EMBL" id="JAD72528.1"/>
    </source>
</evidence>
<name>A0A0A9CDJ8_ARUDO</name>